<proteinExistence type="predicted"/>
<dbReference type="RefSeq" id="WP_120699113.1">
    <property type="nucleotide sequence ID" value="NZ_RBDX01000023.1"/>
</dbReference>
<protein>
    <recommendedName>
        <fullName evidence="1">Amidohydrolase 3 domain-containing protein</fullName>
    </recommendedName>
</protein>
<evidence type="ECO:0000313" key="5">
    <source>
        <dbReference type="Proteomes" id="UP000275024"/>
    </source>
</evidence>
<sequence>MSAAPVVHIAPVVTMDPRRPRASALAVAAGRVVAVGSVDEVRAAVPPGTPEHPHDGVILPGLIDAHLHMQRGGLKALAHLAADADADAYAEAMRRTSGQETWPGGEPTLDQRVAGLRRVQPLLHALGFTGVVDPAVTIDEMRGYQEAHRVGALTMRTVAMPYLEPGSAETPDIDAVIGHLVGTGVSTGFGDDALRIGPIKIYVDGEGLRGQALLHEPWDDSGYRGLRRMADDDLARLVRFCAERGWGVGAHAVGGAAIEAVTREFAAAGAAVRERRFQLIHAYLEPRRDDLVTAARCGVVASVQPSIIWHNGRGLRERLGDRAERANPVRSWIDAGAVVAFGSDGPFFAFDPRLLMWQAVTRRVDGSDVPLSLDEAITVEEALAAYTVGAAHASLADGRRGVLRGGALADWTLWSADPSAVGADGLRALRVLRTEVGGRTVFSAAGPAGAGDAR</sequence>
<feature type="domain" description="Amidohydrolase 3" evidence="1">
    <location>
        <begin position="109"/>
        <end position="442"/>
    </location>
</feature>
<evidence type="ECO:0000313" key="2">
    <source>
        <dbReference type="EMBL" id="RKN05939.1"/>
    </source>
</evidence>
<dbReference type="SUPFAM" id="SSF51556">
    <property type="entry name" value="Metallo-dependent hydrolases"/>
    <property type="match status" value="1"/>
</dbReference>
<evidence type="ECO:0000259" key="1">
    <source>
        <dbReference type="Pfam" id="PF07969"/>
    </source>
</evidence>
<comment type="caution">
    <text evidence="2">The sequence shown here is derived from an EMBL/GenBank/DDBJ whole genome shotgun (WGS) entry which is preliminary data.</text>
</comment>
<keyword evidence="4" id="KW-1185">Reference proteome</keyword>
<dbReference type="Proteomes" id="UP000275024">
    <property type="component" value="Unassembled WGS sequence"/>
</dbReference>
<dbReference type="SUPFAM" id="SSF51338">
    <property type="entry name" value="Composite domain of metallo-dependent hydrolases"/>
    <property type="match status" value="1"/>
</dbReference>
<dbReference type="GO" id="GO:0016810">
    <property type="term" value="F:hydrolase activity, acting on carbon-nitrogen (but not peptide) bonds"/>
    <property type="evidence" value="ECO:0007669"/>
    <property type="project" value="InterPro"/>
</dbReference>
<dbReference type="InterPro" id="IPR032466">
    <property type="entry name" value="Metal_Hydrolase"/>
</dbReference>
<dbReference type="PANTHER" id="PTHR22642">
    <property type="entry name" value="IMIDAZOLONEPROPIONASE"/>
    <property type="match status" value="1"/>
</dbReference>
<dbReference type="Gene3D" id="2.30.40.10">
    <property type="entry name" value="Urease, subunit C, domain 1"/>
    <property type="match status" value="1"/>
</dbReference>
<dbReference type="Gene3D" id="3.20.20.140">
    <property type="entry name" value="Metal-dependent hydrolases"/>
    <property type="match status" value="1"/>
</dbReference>
<dbReference type="EMBL" id="RBDY01000021">
    <property type="protein sequence ID" value="RKN17754.1"/>
    <property type="molecule type" value="Genomic_DNA"/>
</dbReference>
<dbReference type="Pfam" id="PF07969">
    <property type="entry name" value="Amidohydro_3"/>
    <property type="match status" value="1"/>
</dbReference>
<evidence type="ECO:0000313" key="4">
    <source>
        <dbReference type="Proteomes" id="UP000268652"/>
    </source>
</evidence>
<gene>
    <name evidence="3" type="ORF">D7318_23185</name>
    <name evidence="2" type="ORF">D7319_23525</name>
</gene>
<dbReference type="AlphaFoldDB" id="A0A3A9VYX6"/>
<dbReference type="EMBL" id="RBDX01000023">
    <property type="protein sequence ID" value="RKN05939.1"/>
    <property type="molecule type" value="Genomic_DNA"/>
</dbReference>
<accession>A0A3A9VYX6</accession>
<reference evidence="4 5" key="1">
    <citation type="submission" date="2018-09" db="EMBL/GenBank/DDBJ databases">
        <title>Streptomyces sp. nov. DS1-2, an endophytic actinomycete isolated from roots of Dendrobium scabrilingue.</title>
        <authorList>
            <person name="Kuncharoen N."/>
            <person name="Kudo T."/>
            <person name="Ohkuma M."/>
            <person name="Yuki M."/>
            <person name="Tanasupawat S."/>
        </authorList>
    </citation>
    <scope>NUCLEOTIDE SEQUENCE [LARGE SCALE GENOMIC DNA]</scope>
    <source>
        <strain evidence="2 5">AZ1-7</strain>
        <strain evidence="3 4">DS1-2</strain>
    </source>
</reference>
<dbReference type="Proteomes" id="UP000268652">
    <property type="component" value="Unassembled WGS sequence"/>
</dbReference>
<organism evidence="2 5">
    <name type="scientific">Streptomyces radicis</name>
    <dbReference type="NCBI Taxonomy" id="1750517"/>
    <lineage>
        <taxon>Bacteria</taxon>
        <taxon>Bacillati</taxon>
        <taxon>Actinomycetota</taxon>
        <taxon>Actinomycetes</taxon>
        <taxon>Kitasatosporales</taxon>
        <taxon>Streptomycetaceae</taxon>
        <taxon>Streptomyces</taxon>
    </lineage>
</organism>
<dbReference type="InterPro" id="IPR011059">
    <property type="entry name" value="Metal-dep_hydrolase_composite"/>
</dbReference>
<dbReference type="InterPro" id="IPR013108">
    <property type="entry name" value="Amidohydro_3"/>
</dbReference>
<evidence type="ECO:0000313" key="3">
    <source>
        <dbReference type="EMBL" id="RKN17754.1"/>
    </source>
</evidence>
<name>A0A3A9VYX6_9ACTN</name>
<dbReference type="PANTHER" id="PTHR22642:SF2">
    <property type="entry name" value="PROTEIN LONG AFTER FAR-RED 3"/>
    <property type="match status" value="1"/>
</dbReference>
<dbReference type="OrthoDB" id="3173428at2"/>